<dbReference type="STRING" id="97481.SAMN05444853_11910"/>
<feature type="domain" description="DNA topoisomerase type IA zn finger" evidence="1">
    <location>
        <begin position="139"/>
        <end position="169"/>
    </location>
</feature>
<dbReference type="Gene3D" id="3.30.65.10">
    <property type="entry name" value="Bacterial Topoisomerase I, domain 1"/>
    <property type="match status" value="3"/>
</dbReference>
<sequence length="175" mass="20304">MSLFQPKKQTEHCPQCNAPLQIKKGKKGLFLGCTSYPDCDYLKPLHQNYHIIKTLEEQCPECGYFLQLKQGTYGIFIGCSHYPYCHFTVHEEPQEIEFDCPECKKEKLVARTGRSGKIFYGCLGFPKCKFTLPSKPIQKQCPQCRSELVIEKKQRGNLMYLCANTHCQYLFNKED</sequence>
<evidence type="ECO:0000259" key="1">
    <source>
        <dbReference type="Pfam" id="PF01396"/>
    </source>
</evidence>
<dbReference type="EMBL" id="FOBN01000019">
    <property type="protein sequence ID" value="SEM45936.1"/>
    <property type="molecule type" value="Genomic_DNA"/>
</dbReference>
<dbReference type="InterPro" id="IPR013498">
    <property type="entry name" value="Topo_IA_Znf"/>
</dbReference>
<dbReference type="Pfam" id="PF01396">
    <property type="entry name" value="Zn_ribbon_Top1"/>
    <property type="match status" value="4"/>
</dbReference>
<dbReference type="GO" id="GO:0006265">
    <property type="term" value="P:DNA topological change"/>
    <property type="evidence" value="ECO:0007669"/>
    <property type="project" value="InterPro"/>
</dbReference>
<evidence type="ECO:0000313" key="5">
    <source>
        <dbReference type="Proteomes" id="UP001224812"/>
    </source>
</evidence>
<gene>
    <name evidence="2" type="ORF">QJT92_08460</name>
    <name evidence="3" type="ORF">SAMN05444853_11910</name>
</gene>
<dbReference type="GO" id="GO:0003916">
    <property type="term" value="F:DNA topoisomerase activity"/>
    <property type="evidence" value="ECO:0007669"/>
    <property type="project" value="InterPro"/>
</dbReference>
<keyword evidence="5" id="KW-1185">Reference proteome</keyword>
<evidence type="ECO:0000313" key="4">
    <source>
        <dbReference type="Proteomes" id="UP000198883"/>
    </source>
</evidence>
<keyword evidence="3" id="KW-0413">Isomerase</keyword>
<evidence type="ECO:0000313" key="3">
    <source>
        <dbReference type="EMBL" id="SEM45936.1"/>
    </source>
</evidence>
<dbReference type="Proteomes" id="UP001224812">
    <property type="component" value="Unassembled WGS sequence"/>
</dbReference>
<accession>A0A1H7YI61</accession>
<dbReference type="GeneID" id="83543933"/>
<dbReference type="AlphaFoldDB" id="A0A1H7YI61"/>
<reference evidence="4" key="1">
    <citation type="submission" date="2016-10" db="EMBL/GenBank/DDBJ databases">
        <authorList>
            <person name="Varghese N."/>
            <person name="Submissions S."/>
        </authorList>
    </citation>
    <scope>NUCLEOTIDE SEQUENCE [LARGE SCALE GENOMIC DNA]</scope>
    <source>
        <strain evidence="4">DSM 24204</strain>
    </source>
</reference>
<dbReference type="Proteomes" id="UP000198883">
    <property type="component" value="Unassembled WGS sequence"/>
</dbReference>
<feature type="domain" description="DNA topoisomerase type IA zn finger" evidence="1">
    <location>
        <begin position="99"/>
        <end position="136"/>
    </location>
</feature>
<name>A0A1H7YI61_9PAST</name>
<dbReference type="GO" id="GO:0005694">
    <property type="term" value="C:chromosome"/>
    <property type="evidence" value="ECO:0007669"/>
    <property type="project" value="InterPro"/>
</dbReference>
<feature type="domain" description="DNA topoisomerase type IA zn finger" evidence="1">
    <location>
        <begin position="57"/>
        <end position="93"/>
    </location>
</feature>
<dbReference type="RefSeq" id="WP_090922498.1">
    <property type="nucleotide sequence ID" value="NZ_CP016180.1"/>
</dbReference>
<dbReference type="OrthoDB" id="6412825at2"/>
<protein>
    <submittedName>
        <fullName evidence="3">Putative DNA topoisomerase</fullName>
    </submittedName>
    <submittedName>
        <fullName evidence="2">Topoisomerase DNA-binding C4 zinc finger domain-containing protein</fullName>
    </submittedName>
</protein>
<keyword evidence="2" id="KW-0238">DNA-binding</keyword>
<proteinExistence type="predicted"/>
<feature type="domain" description="DNA topoisomerase type IA zn finger" evidence="1">
    <location>
        <begin position="11"/>
        <end position="48"/>
    </location>
</feature>
<dbReference type="EMBL" id="JASAVS010000019">
    <property type="protein sequence ID" value="MDP8085951.1"/>
    <property type="molecule type" value="Genomic_DNA"/>
</dbReference>
<reference evidence="3" key="2">
    <citation type="submission" date="2016-10" db="EMBL/GenBank/DDBJ databases">
        <authorList>
            <person name="de Groot N.N."/>
        </authorList>
    </citation>
    <scope>NUCLEOTIDE SEQUENCE [LARGE SCALE GENOMIC DNA]</scope>
    <source>
        <strain evidence="3">DSM 24204</strain>
    </source>
</reference>
<organism evidence="3 4">
    <name type="scientific">Phocoenobacter skyensis</name>
    <dbReference type="NCBI Taxonomy" id="97481"/>
    <lineage>
        <taxon>Bacteria</taxon>
        <taxon>Pseudomonadati</taxon>
        <taxon>Pseudomonadota</taxon>
        <taxon>Gammaproteobacteria</taxon>
        <taxon>Pasteurellales</taxon>
        <taxon>Pasteurellaceae</taxon>
        <taxon>Phocoenobacter</taxon>
    </lineage>
</organism>
<dbReference type="SUPFAM" id="SSF57783">
    <property type="entry name" value="Zinc beta-ribbon"/>
    <property type="match status" value="3"/>
</dbReference>
<dbReference type="GO" id="GO:0003677">
    <property type="term" value="F:DNA binding"/>
    <property type="evidence" value="ECO:0007669"/>
    <property type="project" value="UniProtKB-KW"/>
</dbReference>
<reference evidence="2 5" key="3">
    <citation type="journal article" date="2023" name="Front. Microbiol.">
        <title>Phylogeography and host specificity of Pasteurellaceae pathogenic to sea-farmed fish in the north-east Atlantic.</title>
        <authorList>
            <person name="Gulla S."/>
            <person name="Colquhoun D.J."/>
            <person name="Olsen A.B."/>
            <person name="Spilsberg B."/>
            <person name="Lagesen K."/>
            <person name="Aakesson C.P."/>
            <person name="Strom S."/>
            <person name="Manji F."/>
            <person name="Birkbeck T.H."/>
            <person name="Nilsen H.K."/>
        </authorList>
    </citation>
    <scope>NUCLEOTIDE SEQUENCE [LARGE SCALE GENOMIC DNA]</scope>
    <source>
        <strain evidence="2 5">VIO11850</strain>
    </source>
</reference>
<evidence type="ECO:0000313" key="2">
    <source>
        <dbReference type="EMBL" id="MDP8085951.1"/>
    </source>
</evidence>